<keyword evidence="8" id="KW-1185">Reference proteome</keyword>
<feature type="active site" evidence="5">
    <location>
        <position position="50"/>
    </location>
</feature>
<protein>
    <recommendedName>
        <fullName evidence="2">protein-tyrosine-phosphatase</fullName>
        <ecNumber evidence="2">3.1.3.48</ecNumber>
    </recommendedName>
</protein>
<name>A0YGH7_9GAMM</name>
<dbReference type="PANTHER" id="PTHR11717:SF7">
    <property type="entry name" value="LOW MOLECULAR WEIGHT PHOSPHOTYROSINE PROTEIN PHOSPHATASE"/>
    <property type="match status" value="1"/>
</dbReference>
<keyword evidence="3" id="KW-0378">Hydrolase</keyword>
<dbReference type="STRING" id="247633.GP2143_01195"/>
<evidence type="ECO:0000313" key="8">
    <source>
        <dbReference type="Proteomes" id="UP000004931"/>
    </source>
</evidence>
<accession>A0YGH7</accession>
<dbReference type="InterPro" id="IPR017867">
    <property type="entry name" value="Tyr_phospatase_low_mol_wt"/>
</dbReference>
<dbReference type="AlphaFoldDB" id="A0YGH7"/>
<gene>
    <name evidence="7" type="ORF">GP2143_01195</name>
</gene>
<dbReference type="GO" id="GO:0004725">
    <property type="term" value="F:protein tyrosine phosphatase activity"/>
    <property type="evidence" value="ECO:0007669"/>
    <property type="project" value="UniProtKB-EC"/>
</dbReference>
<comment type="caution">
    <text evidence="7">The sequence shown here is derived from an EMBL/GenBank/DDBJ whole genome shotgun (WGS) entry which is preliminary data.</text>
</comment>
<dbReference type="InterPro" id="IPR050438">
    <property type="entry name" value="LMW_PTPase"/>
</dbReference>
<dbReference type="PRINTS" id="PR00719">
    <property type="entry name" value="LMWPTPASE"/>
</dbReference>
<dbReference type="OrthoDB" id="9784339at2"/>
<organism evidence="7 8">
    <name type="scientific">marine gamma proteobacterium HTCC2143</name>
    <dbReference type="NCBI Taxonomy" id="247633"/>
    <lineage>
        <taxon>Bacteria</taxon>
        <taxon>Pseudomonadati</taxon>
        <taxon>Pseudomonadota</taxon>
        <taxon>Gammaproteobacteria</taxon>
        <taxon>Cellvibrionales</taxon>
        <taxon>Spongiibacteraceae</taxon>
        <taxon>BD1-7 clade</taxon>
    </lineage>
</organism>
<dbReference type="Gene3D" id="3.40.50.2300">
    <property type="match status" value="1"/>
</dbReference>
<comment type="similarity">
    <text evidence="1">Belongs to the low molecular weight phosphotyrosine protein phosphatase family.</text>
</comment>
<dbReference type="EMBL" id="AAVT01000011">
    <property type="protein sequence ID" value="EAW30018.1"/>
    <property type="molecule type" value="Genomic_DNA"/>
</dbReference>
<evidence type="ECO:0000256" key="2">
    <source>
        <dbReference type="ARBA" id="ARBA00013064"/>
    </source>
</evidence>
<evidence type="ECO:0000256" key="3">
    <source>
        <dbReference type="ARBA" id="ARBA00022801"/>
    </source>
</evidence>
<evidence type="ECO:0000256" key="1">
    <source>
        <dbReference type="ARBA" id="ARBA00011063"/>
    </source>
</evidence>
<evidence type="ECO:0000256" key="5">
    <source>
        <dbReference type="PIRSR" id="PIRSR617867-1"/>
    </source>
</evidence>
<dbReference type="Pfam" id="PF01451">
    <property type="entry name" value="LMWPc"/>
    <property type="match status" value="1"/>
</dbReference>
<dbReference type="EC" id="3.1.3.48" evidence="2"/>
<dbReference type="SMART" id="SM00226">
    <property type="entry name" value="LMWPc"/>
    <property type="match status" value="1"/>
</dbReference>
<sequence>MTMQSTFGSKKGLLRYFLHLLRWRFYAVHYPNIPKETQRVVFICHGNICRSALAKAVADKLSLNAESYGLYTSKDKPAHPRMQTVAANYGYSLDQHRTQTIDSFQLRDGDLILVMDLKQYHAIKSLYGKHAPVSLLGLWASTPRAYLHDPYSCGEAYFDTCTQLIEDAVINLNQAIKQQP</sequence>
<proteinExistence type="inferred from homology"/>
<feature type="active site" description="Nucleophile" evidence="5">
    <location>
        <position position="44"/>
    </location>
</feature>
<dbReference type="SUPFAM" id="SSF52788">
    <property type="entry name" value="Phosphotyrosine protein phosphatases I"/>
    <property type="match status" value="1"/>
</dbReference>
<evidence type="ECO:0000259" key="6">
    <source>
        <dbReference type="SMART" id="SM00226"/>
    </source>
</evidence>
<evidence type="ECO:0000256" key="4">
    <source>
        <dbReference type="ARBA" id="ARBA00022912"/>
    </source>
</evidence>
<keyword evidence="4" id="KW-0904">Protein phosphatase</keyword>
<feature type="domain" description="Phosphotyrosine protein phosphatase I" evidence="6">
    <location>
        <begin position="38"/>
        <end position="175"/>
    </location>
</feature>
<dbReference type="InterPro" id="IPR036196">
    <property type="entry name" value="Ptyr_pPase_sf"/>
</dbReference>
<reference evidence="7 8" key="1">
    <citation type="journal article" date="2010" name="J. Bacteriol.">
        <title>Genome sequence of the oligotrophic marine Gammaproteobacterium HTCC2143, isolated from the Oregon Coast.</title>
        <authorList>
            <person name="Oh H.M."/>
            <person name="Kang I."/>
            <person name="Ferriera S."/>
            <person name="Giovannoni S.J."/>
            <person name="Cho J.C."/>
        </authorList>
    </citation>
    <scope>NUCLEOTIDE SEQUENCE [LARGE SCALE GENOMIC DNA]</scope>
    <source>
        <strain evidence="7 8">HTCC2143</strain>
    </source>
</reference>
<dbReference type="eggNOG" id="COG0394">
    <property type="taxonomic scope" value="Bacteria"/>
</dbReference>
<dbReference type="InterPro" id="IPR023485">
    <property type="entry name" value="Ptyr_pPase"/>
</dbReference>
<evidence type="ECO:0000313" key="7">
    <source>
        <dbReference type="EMBL" id="EAW30018.1"/>
    </source>
</evidence>
<feature type="active site" description="Proton donor" evidence="5">
    <location>
        <position position="149"/>
    </location>
</feature>
<dbReference type="PANTHER" id="PTHR11717">
    <property type="entry name" value="LOW MOLECULAR WEIGHT PROTEIN TYROSINE PHOSPHATASE"/>
    <property type="match status" value="1"/>
</dbReference>
<dbReference type="Proteomes" id="UP000004931">
    <property type="component" value="Unassembled WGS sequence"/>
</dbReference>